<evidence type="ECO:0000313" key="1">
    <source>
        <dbReference type="EMBL" id="TID23454.1"/>
    </source>
</evidence>
<protein>
    <submittedName>
        <fullName evidence="1">Uncharacterized protein</fullName>
    </submittedName>
</protein>
<evidence type="ECO:0000313" key="2">
    <source>
        <dbReference type="Proteomes" id="UP000298493"/>
    </source>
</evidence>
<sequence>MTWSFVALLKSTKASKWNTWGGNFVNLVPADRWIDGQGCLHPSAAKVKEAAFDLDRRLKQNARHTFRDDPGKRGRAHLTAKIREGTAESLGPTMNGGLLTHEMTSMALFHDHSVGYPSAEGVGSV</sequence>
<keyword evidence="2" id="KW-1185">Reference proteome</keyword>
<comment type="caution">
    <text evidence="1">The sequence shown here is derived from an EMBL/GenBank/DDBJ whole genome shotgun (WGS) entry which is preliminary data.</text>
</comment>
<name>A0A4Z1PMJ6_9PEZI</name>
<dbReference type="Proteomes" id="UP000298493">
    <property type="component" value="Unassembled WGS sequence"/>
</dbReference>
<dbReference type="EMBL" id="SNSC02000006">
    <property type="protein sequence ID" value="TID23454.1"/>
    <property type="molecule type" value="Genomic_DNA"/>
</dbReference>
<dbReference type="AlphaFoldDB" id="A0A4Z1PMJ6"/>
<reference evidence="1 2" key="1">
    <citation type="submission" date="2019-04" db="EMBL/GenBank/DDBJ databases">
        <title>High contiguity whole genome sequence and gene annotation resource for two Venturia nashicola isolates.</title>
        <authorList>
            <person name="Prokchorchik M."/>
            <person name="Won K."/>
            <person name="Lee Y."/>
            <person name="Choi E.D."/>
            <person name="Segonzac C."/>
            <person name="Sohn K.H."/>
        </authorList>
    </citation>
    <scope>NUCLEOTIDE SEQUENCE [LARGE SCALE GENOMIC DNA]</scope>
    <source>
        <strain evidence="1 2">PRI2</strain>
    </source>
</reference>
<gene>
    <name evidence="1" type="ORF">E6O75_ATG03090</name>
</gene>
<organism evidence="1 2">
    <name type="scientific">Venturia nashicola</name>
    <dbReference type="NCBI Taxonomy" id="86259"/>
    <lineage>
        <taxon>Eukaryota</taxon>
        <taxon>Fungi</taxon>
        <taxon>Dikarya</taxon>
        <taxon>Ascomycota</taxon>
        <taxon>Pezizomycotina</taxon>
        <taxon>Dothideomycetes</taxon>
        <taxon>Pleosporomycetidae</taxon>
        <taxon>Venturiales</taxon>
        <taxon>Venturiaceae</taxon>
        <taxon>Venturia</taxon>
    </lineage>
</organism>
<accession>A0A4Z1PMJ6</accession>
<proteinExistence type="predicted"/>